<organism evidence="8 9">
    <name type="scientific">Nocardiopsis gilva YIM 90087</name>
    <dbReference type="NCBI Taxonomy" id="1235441"/>
    <lineage>
        <taxon>Bacteria</taxon>
        <taxon>Bacillati</taxon>
        <taxon>Actinomycetota</taxon>
        <taxon>Actinomycetes</taxon>
        <taxon>Streptosporangiales</taxon>
        <taxon>Nocardiopsidaceae</taxon>
        <taxon>Nocardiopsis</taxon>
    </lineage>
</organism>
<sequence>MAEARGLVNALRHALVVRDAPPAVLLIRLIAGAVFCSEGIQKFLYPGDLGPGRFAAQTPLPAPEVFGYSAAVFEISCGLLLVVGLLTRLATLPLLTIMGGALLFTKLPILMDEGFWRAAHEARTDSLLLFSLVFLLLVGAGRWSLDRRFFPRRES</sequence>
<dbReference type="InterPro" id="IPR032808">
    <property type="entry name" value="DoxX"/>
</dbReference>
<evidence type="ECO:0000256" key="7">
    <source>
        <dbReference type="SAM" id="Phobius"/>
    </source>
</evidence>
<dbReference type="Proteomes" id="UP000215005">
    <property type="component" value="Chromosome"/>
</dbReference>
<dbReference type="EMBL" id="CP022753">
    <property type="protein sequence ID" value="ASU82122.1"/>
    <property type="molecule type" value="Genomic_DNA"/>
</dbReference>
<keyword evidence="5 7" id="KW-1133">Transmembrane helix</keyword>
<accession>A0A223S1V6</accession>
<dbReference type="KEGG" id="ngv:CDO52_04395"/>
<dbReference type="RefSeq" id="WP_017621313.1">
    <property type="nucleotide sequence ID" value="NZ_ANBG01000404.1"/>
</dbReference>
<evidence type="ECO:0000256" key="6">
    <source>
        <dbReference type="ARBA" id="ARBA00023136"/>
    </source>
</evidence>
<dbReference type="PANTHER" id="PTHR33452:SF1">
    <property type="entry name" value="INNER MEMBRANE PROTEIN YPHA-RELATED"/>
    <property type="match status" value="1"/>
</dbReference>
<keyword evidence="3" id="KW-1003">Cell membrane</keyword>
<evidence type="ECO:0000256" key="3">
    <source>
        <dbReference type="ARBA" id="ARBA00022475"/>
    </source>
</evidence>
<evidence type="ECO:0000256" key="4">
    <source>
        <dbReference type="ARBA" id="ARBA00022692"/>
    </source>
</evidence>
<dbReference type="GO" id="GO:0005886">
    <property type="term" value="C:plasma membrane"/>
    <property type="evidence" value="ECO:0007669"/>
    <property type="project" value="UniProtKB-SubCell"/>
</dbReference>
<gene>
    <name evidence="8" type="ORF">CDO52_04395</name>
</gene>
<dbReference type="OrthoDB" id="121744at2"/>
<keyword evidence="9" id="KW-1185">Reference proteome</keyword>
<feature type="transmembrane region" description="Helical" evidence="7">
    <location>
        <begin position="126"/>
        <end position="145"/>
    </location>
</feature>
<comment type="similarity">
    <text evidence="2">Belongs to the DoxX family.</text>
</comment>
<evidence type="ECO:0000313" key="9">
    <source>
        <dbReference type="Proteomes" id="UP000215005"/>
    </source>
</evidence>
<keyword evidence="4 7" id="KW-0812">Transmembrane</keyword>
<reference evidence="8 9" key="1">
    <citation type="submission" date="2017-08" db="EMBL/GenBank/DDBJ databases">
        <title>The complete genome sequence of Nocardiopsis gilva YIM 90087.</title>
        <authorList>
            <person name="Yin M."/>
            <person name="Tang S."/>
        </authorList>
    </citation>
    <scope>NUCLEOTIDE SEQUENCE [LARGE SCALE GENOMIC DNA]</scope>
    <source>
        <strain evidence="8 9">YIM 90087</strain>
    </source>
</reference>
<evidence type="ECO:0000256" key="1">
    <source>
        <dbReference type="ARBA" id="ARBA00004651"/>
    </source>
</evidence>
<evidence type="ECO:0000256" key="5">
    <source>
        <dbReference type="ARBA" id="ARBA00022989"/>
    </source>
</evidence>
<name>A0A223S1V6_9ACTN</name>
<feature type="transmembrane region" description="Helical" evidence="7">
    <location>
        <begin position="92"/>
        <end position="111"/>
    </location>
</feature>
<feature type="transmembrane region" description="Helical" evidence="7">
    <location>
        <begin position="65"/>
        <end position="85"/>
    </location>
</feature>
<comment type="subcellular location">
    <subcellularLocation>
        <location evidence="1">Cell membrane</location>
        <topology evidence="1">Multi-pass membrane protein</topology>
    </subcellularLocation>
</comment>
<evidence type="ECO:0000256" key="2">
    <source>
        <dbReference type="ARBA" id="ARBA00006679"/>
    </source>
</evidence>
<evidence type="ECO:0000313" key="8">
    <source>
        <dbReference type="EMBL" id="ASU82122.1"/>
    </source>
</evidence>
<dbReference type="AlphaFoldDB" id="A0A223S1V6"/>
<dbReference type="Pfam" id="PF07681">
    <property type="entry name" value="DoxX"/>
    <property type="match status" value="1"/>
</dbReference>
<proteinExistence type="inferred from homology"/>
<dbReference type="PANTHER" id="PTHR33452">
    <property type="entry name" value="OXIDOREDUCTASE CATD-RELATED"/>
    <property type="match status" value="1"/>
</dbReference>
<keyword evidence="6 7" id="KW-0472">Membrane</keyword>
<protein>
    <submittedName>
        <fullName evidence="8">DoxX family protein</fullName>
    </submittedName>
</protein>
<dbReference type="InterPro" id="IPR051907">
    <property type="entry name" value="DoxX-like_oxidoreductase"/>
</dbReference>